<feature type="transmembrane region" description="Helical" evidence="5">
    <location>
        <begin position="105"/>
        <end position="128"/>
    </location>
</feature>
<evidence type="ECO:0000313" key="8">
    <source>
        <dbReference type="Proteomes" id="UP000482960"/>
    </source>
</evidence>
<evidence type="ECO:0000256" key="4">
    <source>
        <dbReference type="ARBA" id="ARBA00023136"/>
    </source>
</evidence>
<gene>
    <name evidence="7" type="ORF">Prum_003780</name>
</gene>
<feature type="transmembrane region" description="Helical" evidence="5">
    <location>
        <begin position="360"/>
        <end position="378"/>
    </location>
</feature>
<organism evidence="7 8">
    <name type="scientific">Phytohabitans rumicis</name>
    <dbReference type="NCBI Taxonomy" id="1076125"/>
    <lineage>
        <taxon>Bacteria</taxon>
        <taxon>Bacillati</taxon>
        <taxon>Actinomycetota</taxon>
        <taxon>Actinomycetes</taxon>
        <taxon>Micromonosporales</taxon>
        <taxon>Micromonosporaceae</taxon>
    </lineage>
</organism>
<evidence type="ECO:0000259" key="6">
    <source>
        <dbReference type="PROSITE" id="PS50850"/>
    </source>
</evidence>
<accession>A0A6V8KY48</accession>
<dbReference type="PROSITE" id="PS50850">
    <property type="entry name" value="MFS"/>
    <property type="match status" value="1"/>
</dbReference>
<feature type="transmembrane region" description="Helical" evidence="5">
    <location>
        <begin position="215"/>
        <end position="236"/>
    </location>
</feature>
<feature type="transmembrane region" description="Helical" evidence="5">
    <location>
        <begin position="140"/>
        <end position="164"/>
    </location>
</feature>
<keyword evidence="4 5" id="KW-0472">Membrane</keyword>
<comment type="caution">
    <text evidence="7">The sequence shown here is derived from an EMBL/GenBank/DDBJ whole genome shotgun (WGS) entry which is preliminary data.</text>
</comment>
<dbReference type="PANTHER" id="PTHR23531:SF1">
    <property type="entry name" value="QUINOLENE RESISTANCE PROTEIN NORA"/>
    <property type="match status" value="1"/>
</dbReference>
<protein>
    <submittedName>
        <fullName evidence="7">MFS transporter</fullName>
    </submittedName>
</protein>
<dbReference type="AlphaFoldDB" id="A0A6V8KY48"/>
<sequence>MSAAPGPAVRPAILSRALLWRFVSLVFSSIGFYLPLAVVPLYAEAAGAVATAGLATGGLLIATVLCELATPRIVSRIGYRSALAVGLALLGLPALALLATPSVPLAVAVSVVRGIGFAICVVAGGALTTALIPDERRGEGLAIVGLVNGVPSMLALPVGVWAAQRWGFDIVFIVTALAPIVALATVPGLAVRAAPPGRRHGTLSGLRDGALMRPAAVFTASACAAGVVVTYLPLALRGGSAWVAPVALFVQTAAATVTRWIAGRIGDRRGQTGLLVPGTVLSIAGMTALAITASPLTVVAGAAVFGGGFGLLQNATLALMYSRVPAAGYSTVSALWNAGYDLGMAVGAIGLGLLVSRVGFTAAFLLTAAAMVPALAMAHREATARD</sequence>
<evidence type="ECO:0000256" key="1">
    <source>
        <dbReference type="ARBA" id="ARBA00004651"/>
    </source>
</evidence>
<feature type="transmembrane region" description="Helical" evidence="5">
    <location>
        <begin position="242"/>
        <end position="262"/>
    </location>
</feature>
<feature type="transmembrane region" description="Helical" evidence="5">
    <location>
        <begin position="334"/>
        <end position="354"/>
    </location>
</feature>
<dbReference type="SUPFAM" id="SSF103473">
    <property type="entry name" value="MFS general substrate transporter"/>
    <property type="match status" value="1"/>
</dbReference>
<evidence type="ECO:0000256" key="2">
    <source>
        <dbReference type="ARBA" id="ARBA00022692"/>
    </source>
</evidence>
<feature type="domain" description="Major facilitator superfamily (MFS) profile" evidence="6">
    <location>
        <begin position="17"/>
        <end position="386"/>
    </location>
</feature>
<feature type="transmembrane region" description="Helical" evidence="5">
    <location>
        <begin position="274"/>
        <end position="293"/>
    </location>
</feature>
<feature type="transmembrane region" description="Helical" evidence="5">
    <location>
        <begin position="77"/>
        <end position="99"/>
    </location>
</feature>
<keyword evidence="8" id="KW-1185">Reference proteome</keyword>
<name>A0A6V8KY48_9ACTN</name>
<keyword evidence="3 5" id="KW-1133">Transmembrane helix</keyword>
<dbReference type="EMBL" id="BLPG01000001">
    <property type="protein sequence ID" value="GFJ86736.1"/>
    <property type="molecule type" value="Genomic_DNA"/>
</dbReference>
<evidence type="ECO:0000256" key="3">
    <source>
        <dbReference type="ARBA" id="ARBA00022989"/>
    </source>
</evidence>
<dbReference type="GO" id="GO:0022857">
    <property type="term" value="F:transmembrane transporter activity"/>
    <property type="evidence" value="ECO:0007669"/>
    <property type="project" value="InterPro"/>
</dbReference>
<feature type="transmembrane region" description="Helical" evidence="5">
    <location>
        <begin position="170"/>
        <end position="194"/>
    </location>
</feature>
<dbReference type="InterPro" id="IPR052714">
    <property type="entry name" value="MFS_Exporter"/>
</dbReference>
<dbReference type="Proteomes" id="UP000482960">
    <property type="component" value="Unassembled WGS sequence"/>
</dbReference>
<dbReference type="PANTHER" id="PTHR23531">
    <property type="entry name" value="QUINOLENE RESISTANCE PROTEIN NORA"/>
    <property type="match status" value="1"/>
</dbReference>
<proteinExistence type="predicted"/>
<dbReference type="InterPro" id="IPR036259">
    <property type="entry name" value="MFS_trans_sf"/>
</dbReference>
<evidence type="ECO:0000313" key="7">
    <source>
        <dbReference type="EMBL" id="GFJ86736.1"/>
    </source>
</evidence>
<dbReference type="Pfam" id="PF07690">
    <property type="entry name" value="MFS_1"/>
    <property type="match status" value="1"/>
</dbReference>
<comment type="subcellular location">
    <subcellularLocation>
        <location evidence="1">Cell membrane</location>
        <topology evidence="1">Multi-pass membrane protein</topology>
    </subcellularLocation>
</comment>
<reference evidence="7 8" key="1">
    <citation type="submission" date="2020-03" db="EMBL/GenBank/DDBJ databases">
        <title>Whole genome shotgun sequence of Phytohabitans rumicis NBRC 108638.</title>
        <authorList>
            <person name="Komaki H."/>
            <person name="Tamura T."/>
        </authorList>
    </citation>
    <scope>NUCLEOTIDE SEQUENCE [LARGE SCALE GENOMIC DNA]</scope>
    <source>
        <strain evidence="7 8">NBRC 108638</strain>
    </source>
</reference>
<dbReference type="RefSeq" id="WP_173073382.1">
    <property type="nucleotide sequence ID" value="NZ_BAABJB010000025.1"/>
</dbReference>
<feature type="transmembrane region" description="Helical" evidence="5">
    <location>
        <begin position="18"/>
        <end position="39"/>
    </location>
</feature>
<dbReference type="GO" id="GO:0005886">
    <property type="term" value="C:plasma membrane"/>
    <property type="evidence" value="ECO:0007669"/>
    <property type="project" value="UniProtKB-SubCell"/>
</dbReference>
<feature type="transmembrane region" description="Helical" evidence="5">
    <location>
        <begin position="45"/>
        <end position="65"/>
    </location>
</feature>
<reference evidence="7 8" key="2">
    <citation type="submission" date="2020-03" db="EMBL/GenBank/DDBJ databases">
        <authorList>
            <person name="Ichikawa N."/>
            <person name="Kimura A."/>
            <person name="Kitahashi Y."/>
            <person name="Uohara A."/>
        </authorList>
    </citation>
    <scope>NUCLEOTIDE SEQUENCE [LARGE SCALE GENOMIC DNA]</scope>
    <source>
        <strain evidence="7 8">NBRC 108638</strain>
    </source>
</reference>
<evidence type="ECO:0000256" key="5">
    <source>
        <dbReference type="SAM" id="Phobius"/>
    </source>
</evidence>
<dbReference type="InterPro" id="IPR011701">
    <property type="entry name" value="MFS"/>
</dbReference>
<keyword evidence="2 5" id="KW-0812">Transmembrane</keyword>
<dbReference type="InterPro" id="IPR020846">
    <property type="entry name" value="MFS_dom"/>
</dbReference>
<dbReference type="Gene3D" id="1.20.1250.20">
    <property type="entry name" value="MFS general substrate transporter like domains"/>
    <property type="match status" value="1"/>
</dbReference>
<feature type="transmembrane region" description="Helical" evidence="5">
    <location>
        <begin position="299"/>
        <end position="322"/>
    </location>
</feature>